<dbReference type="Gene3D" id="2.60.40.10">
    <property type="entry name" value="Immunoglobulins"/>
    <property type="match status" value="2"/>
</dbReference>
<evidence type="ECO:0000313" key="8">
    <source>
        <dbReference type="Proteomes" id="UP000007267"/>
    </source>
</evidence>
<protein>
    <recommendedName>
        <fullName evidence="6">Ig-like domain-containing protein</fullName>
    </recommendedName>
</protein>
<reference evidence="8" key="2">
    <citation type="journal article" date="2013" name="Nat. Genet.">
        <title>The draft genomes of soft-shell turtle and green sea turtle yield insights into the development and evolution of the turtle-specific body plan.</title>
        <authorList>
            <person name="Wang Z."/>
            <person name="Pascual-Anaya J."/>
            <person name="Zadissa A."/>
            <person name="Li W."/>
            <person name="Niimura Y."/>
            <person name="Huang Z."/>
            <person name="Li C."/>
            <person name="White S."/>
            <person name="Xiong Z."/>
            <person name="Fang D."/>
            <person name="Wang B."/>
            <person name="Ming Y."/>
            <person name="Chen Y."/>
            <person name="Zheng Y."/>
            <person name="Kuraku S."/>
            <person name="Pignatelli M."/>
            <person name="Herrero J."/>
            <person name="Beal K."/>
            <person name="Nozawa M."/>
            <person name="Li Q."/>
            <person name="Wang J."/>
            <person name="Zhang H."/>
            <person name="Yu L."/>
            <person name="Shigenobu S."/>
            <person name="Wang J."/>
            <person name="Liu J."/>
            <person name="Flicek P."/>
            <person name="Searle S."/>
            <person name="Wang J."/>
            <person name="Kuratani S."/>
            <person name="Yin Y."/>
            <person name="Aken B."/>
            <person name="Zhang G."/>
            <person name="Irie N."/>
        </authorList>
    </citation>
    <scope>NUCLEOTIDE SEQUENCE [LARGE SCALE GENOMIC DNA]</scope>
    <source>
        <strain evidence="8">Daiwa-1</strain>
    </source>
</reference>
<dbReference type="InterPro" id="IPR013783">
    <property type="entry name" value="Ig-like_fold"/>
</dbReference>
<organism evidence="7 8">
    <name type="scientific">Pelodiscus sinensis</name>
    <name type="common">Chinese softshell turtle</name>
    <name type="synonym">Trionyx sinensis</name>
    <dbReference type="NCBI Taxonomy" id="13735"/>
    <lineage>
        <taxon>Eukaryota</taxon>
        <taxon>Metazoa</taxon>
        <taxon>Chordata</taxon>
        <taxon>Craniata</taxon>
        <taxon>Vertebrata</taxon>
        <taxon>Euteleostomi</taxon>
        <taxon>Archelosauria</taxon>
        <taxon>Testudinata</taxon>
        <taxon>Testudines</taxon>
        <taxon>Cryptodira</taxon>
        <taxon>Trionychia</taxon>
        <taxon>Trionychidae</taxon>
        <taxon>Pelodiscus</taxon>
    </lineage>
</organism>
<evidence type="ECO:0000313" key="7">
    <source>
        <dbReference type="Ensembl" id="ENSPSIP00000009977.1"/>
    </source>
</evidence>
<dbReference type="Proteomes" id="UP000007267">
    <property type="component" value="Unassembled WGS sequence"/>
</dbReference>
<dbReference type="SMART" id="SM00409">
    <property type="entry name" value="IG"/>
    <property type="match status" value="2"/>
</dbReference>
<sequence>LILGSVLLFFYKEAGAFGEESGPTRLNGAEGESVTFAPVVPRGSRVDSVVWNGNSTIAIVTPGEPAPLRVIHTRYRDRLRVPDGSYSLQVTDLRPEDTGTYTAQIATQGSPDPIFRRFALRVYKKLAESDITATPVLGSLSIMNEICNITLNCTVQGAGEDVNCTWNHTDSTVNSTSIHISHRLGDEGASVTCTARNPVSSSSKSISLKEVCAGNNLLCYKHSFCLLGKS</sequence>
<keyword evidence="4" id="KW-0325">Glycoprotein</keyword>
<dbReference type="GeneTree" id="ENSGT01030000234540"/>
<evidence type="ECO:0000256" key="1">
    <source>
        <dbReference type="ARBA" id="ARBA00004370"/>
    </source>
</evidence>
<dbReference type="InterPro" id="IPR036179">
    <property type="entry name" value="Ig-like_dom_sf"/>
</dbReference>
<evidence type="ECO:0000256" key="4">
    <source>
        <dbReference type="ARBA" id="ARBA00023180"/>
    </source>
</evidence>
<dbReference type="PROSITE" id="PS50835">
    <property type="entry name" value="IG_LIKE"/>
    <property type="match status" value="1"/>
</dbReference>
<dbReference type="HOGENOM" id="CLU_069386_3_0_1"/>
<proteinExistence type="predicted"/>
<evidence type="ECO:0000256" key="3">
    <source>
        <dbReference type="ARBA" id="ARBA00023136"/>
    </source>
</evidence>
<keyword evidence="3" id="KW-0472">Membrane</keyword>
<reference evidence="7" key="3">
    <citation type="submission" date="2025-08" db="UniProtKB">
        <authorList>
            <consortium name="Ensembl"/>
        </authorList>
    </citation>
    <scope>IDENTIFICATION</scope>
</reference>
<dbReference type="GO" id="GO:0042110">
    <property type="term" value="P:T cell activation"/>
    <property type="evidence" value="ECO:0007669"/>
    <property type="project" value="TreeGrafter"/>
</dbReference>
<dbReference type="STRING" id="13735.ENSPSIP00000009977"/>
<evidence type="ECO:0000256" key="2">
    <source>
        <dbReference type="ARBA" id="ARBA00022729"/>
    </source>
</evidence>
<dbReference type="InterPro" id="IPR007110">
    <property type="entry name" value="Ig-like_dom"/>
</dbReference>
<dbReference type="Ensembl" id="ENSPSIT00000010028.1">
    <property type="protein sequence ID" value="ENSPSIP00000009977.1"/>
    <property type="gene ID" value="ENSPSIG00000009038.1"/>
</dbReference>
<feature type="chain" id="PRO_5003904439" description="Ig-like domain-containing protein" evidence="5">
    <location>
        <begin position="17"/>
        <end position="230"/>
    </location>
</feature>
<dbReference type="EMBL" id="AGCU01129794">
    <property type="status" value="NOT_ANNOTATED_CDS"/>
    <property type="molecule type" value="Genomic_DNA"/>
</dbReference>
<evidence type="ECO:0000259" key="6">
    <source>
        <dbReference type="PROSITE" id="PS50835"/>
    </source>
</evidence>
<accession>K7FPL7</accession>
<dbReference type="PANTHER" id="PTHR12080">
    <property type="entry name" value="SIGNALING LYMPHOCYTIC ACTIVATION MOLECULE"/>
    <property type="match status" value="1"/>
</dbReference>
<dbReference type="EMBL" id="AGCU01129793">
    <property type="status" value="NOT_ANNOTATED_CDS"/>
    <property type="molecule type" value="Genomic_DNA"/>
</dbReference>
<dbReference type="SUPFAM" id="SSF48726">
    <property type="entry name" value="Immunoglobulin"/>
    <property type="match status" value="2"/>
</dbReference>
<keyword evidence="2 5" id="KW-0732">Signal</keyword>
<name>K7FPL7_PELSI</name>
<reference evidence="8" key="1">
    <citation type="submission" date="2011-10" db="EMBL/GenBank/DDBJ databases">
        <authorList>
            <consortium name="Soft-shell Turtle Genome Consortium"/>
        </authorList>
    </citation>
    <scope>NUCLEOTIDE SEQUENCE [LARGE SCALE GENOMIC DNA]</scope>
    <source>
        <strain evidence="8">Daiwa-1</strain>
    </source>
</reference>
<keyword evidence="8" id="KW-1185">Reference proteome</keyword>
<reference evidence="7" key="4">
    <citation type="submission" date="2025-09" db="UniProtKB">
        <authorList>
            <consortium name="Ensembl"/>
        </authorList>
    </citation>
    <scope>IDENTIFICATION</scope>
</reference>
<dbReference type="InterPro" id="IPR003599">
    <property type="entry name" value="Ig_sub"/>
</dbReference>
<dbReference type="PANTHER" id="PTHR12080:SF18">
    <property type="entry name" value="SLAM FAMILY MEMBER 9"/>
    <property type="match status" value="1"/>
</dbReference>
<comment type="subcellular location">
    <subcellularLocation>
        <location evidence="1">Membrane</location>
    </subcellularLocation>
</comment>
<dbReference type="EMBL" id="AGCU01129792">
    <property type="status" value="NOT_ANNOTATED_CDS"/>
    <property type="molecule type" value="Genomic_DNA"/>
</dbReference>
<dbReference type="InterPro" id="IPR015631">
    <property type="entry name" value="CD2/SLAM_rcpt"/>
</dbReference>
<dbReference type="AlphaFoldDB" id="K7FPL7"/>
<evidence type="ECO:0000256" key="5">
    <source>
        <dbReference type="SAM" id="SignalP"/>
    </source>
</evidence>
<feature type="signal peptide" evidence="5">
    <location>
        <begin position="1"/>
        <end position="16"/>
    </location>
</feature>
<dbReference type="GO" id="GO:0009897">
    <property type="term" value="C:external side of plasma membrane"/>
    <property type="evidence" value="ECO:0007669"/>
    <property type="project" value="TreeGrafter"/>
</dbReference>
<feature type="domain" description="Ig-like" evidence="6">
    <location>
        <begin position="135"/>
        <end position="207"/>
    </location>
</feature>
<dbReference type="OMA" id="YHAQIRI"/>